<dbReference type="InterPro" id="IPR049625">
    <property type="entry name" value="Glyco_transf_61_cat"/>
</dbReference>
<sequence>MSYPFRDTLHRSRKAVVHRLDRLWPQASFADVTERIHYKTRPPYSDPGPAIMPEQAHEGLADRAEAEDEEAVFRVKVPCTVDPKMGLLFVNGRVVWGSTDNHVRERNPKYLTHMMGPVERLPSAILLHHIHGDNYFHFFTLIINRVRVIESLGLPDDIPFLVTANTASTRFFQEAVKLGIFGKRKVVVQGKRKVFRVDEAYVVRGFFLYGPYLQWLCDRLGVPEIQEDGAPLFVIRKPSAANGRIFRNQQAVNDLVGRYGFELIDPGDLLFEEQVRTFSRAPAIAGAHGAGLTNLIFRRSPPCTFVELFFPGMGSPHYYMLAREKGFDYASMMTDDPQGRAFTASTHVDLDQLKAILDRF</sequence>
<comment type="caution">
    <text evidence="2">The sequence shown here is derived from an EMBL/GenBank/DDBJ whole genome shotgun (WGS) entry which is preliminary data.</text>
</comment>
<reference evidence="2" key="1">
    <citation type="submission" date="2020-05" db="EMBL/GenBank/DDBJ databases">
        <title>Identification of trans-AT polyketide cluster in two marine bacteria, producers of a novel glutaramide-containing polyketide sesbanimide D and analogs.</title>
        <authorList>
            <person name="Kacar D."/>
            <person name="Rodriguez P."/>
            <person name="Canedo L."/>
            <person name="Gonzalez E."/>
            <person name="Galan B."/>
            <person name="De La Calle F."/>
            <person name="Garcia J.L."/>
        </authorList>
    </citation>
    <scope>NUCLEOTIDE SEQUENCE</scope>
    <source>
        <strain evidence="2">PHM038</strain>
    </source>
</reference>
<evidence type="ECO:0000313" key="2">
    <source>
        <dbReference type="EMBL" id="MBD1548315.1"/>
    </source>
</evidence>
<dbReference type="RefSeq" id="WP_190293002.1">
    <property type="nucleotide sequence ID" value="NZ_JABFCZ010000021.1"/>
</dbReference>
<evidence type="ECO:0000313" key="3">
    <source>
        <dbReference type="Proteomes" id="UP000598467"/>
    </source>
</evidence>
<dbReference type="EMBL" id="JABFCZ010000021">
    <property type="protein sequence ID" value="MBD1548315.1"/>
    <property type="molecule type" value="Genomic_DNA"/>
</dbReference>
<protein>
    <submittedName>
        <fullName evidence="2">Glycosyltransferase family 61 protein</fullName>
    </submittedName>
</protein>
<dbReference type="AlphaFoldDB" id="A0A926P2G2"/>
<evidence type="ECO:0000259" key="1">
    <source>
        <dbReference type="Pfam" id="PF04577"/>
    </source>
</evidence>
<feature type="domain" description="Glycosyltransferase 61 catalytic" evidence="1">
    <location>
        <begin position="135"/>
        <end position="302"/>
    </location>
</feature>
<organism evidence="2 3">
    <name type="scientific">Roseibium aggregatum</name>
    <dbReference type="NCBI Taxonomy" id="187304"/>
    <lineage>
        <taxon>Bacteria</taxon>
        <taxon>Pseudomonadati</taxon>
        <taxon>Pseudomonadota</taxon>
        <taxon>Alphaproteobacteria</taxon>
        <taxon>Hyphomicrobiales</taxon>
        <taxon>Stappiaceae</taxon>
        <taxon>Roseibium</taxon>
    </lineage>
</organism>
<accession>A0A926P2G2</accession>
<name>A0A926P2G2_9HYPH</name>
<gene>
    <name evidence="2" type="ORF">HK439_18785</name>
</gene>
<dbReference type="Pfam" id="PF04577">
    <property type="entry name" value="Glyco_transf_61"/>
    <property type="match status" value="1"/>
</dbReference>
<dbReference type="Proteomes" id="UP000598467">
    <property type="component" value="Unassembled WGS sequence"/>
</dbReference>
<proteinExistence type="predicted"/>
<dbReference type="GO" id="GO:0016757">
    <property type="term" value="F:glycosyltransferase activity"/>
    <property type="evidence" value="ECO:0007669"/>
    <property type="project" value="InterPro"/>
</dbReference>